<accession>A0A0F9V772</accession>
<evidence type="ECO:0000313" key="1">
    <source>
        <dbReference type="EMBL" id="KKO01121.1"/>
    </source>
</evidence>
<dbReference type="InterPro" id="IPR002321">
    <property type="entry name" value="Cyt_c_II"/>
</dbReference>
<organism evidence="1">
    <name type="scientific">marine sediment metagenome</name>
    <dbReference type="NCBI Taxonomy" id="412755"/>
    <lineage>
        <taxon>unclassified sequences</taxon>
        <taxon>metagenomes</taxon>
        <taxon>ecological metagenomes</taxon>
    </lineage>
</organism>
<gene>
    <name evidence="1" type="ORF">LCGC14_0121060</name>
</gene>
<sequence>MQVDFQSLFRQQTRVKISALASVLTLLFVAPLSWGSDEATAALTMPQSVSDTPFSSEREAVIWRREELKDIESLVRQLRFDLVNNQDVDAAAPRLVELQERAHAEHLLAAFIAGTHGSGSEARPAIWEEWDAFSAGFADLESKVSILVEAAHQEDYRGAARALSDVATSCRSCHRAYRFN</sequence>
<dbReference type="Pfam" id="PF01322">
    <property type="entry name" value="Cytochrom_C_2"/>
    <property type="match status" value="1"/>
</dbReference>
<name>A0A0F9V772_9ZZZZ</name>
<proteinExistence type="predicted"/>
<dbReference type="PROSITE" id="PS51009">
    <property type="entry name" value="CYTCII"/>
    <property type="match status" value="1"/>
</dbReference>
<dbReference type="Gene3D" id="1.20.120.10">
    <property type="entry name" value="Cytochrome c/b562"/>
    <property type="match status" value="1"/>
</dbReference>
<dbReference type="InterPro" id="IPR010980">
    <property type="entry name" value="Cyt_c/b562"/>
</dbReference>
<dbReference type="GO" id="GO:0020037">
    <property type="term" value="F:heme binding"/>
    <property type="evidence" value="ECO:0007669"/>
    <property type="project" value="InterPro"/>
</dbReference>
<protein>
    <recommendedName>
        <fullName evidence="2">Cytochrome c</fullName>
    </recommendedName>
</protein>
<dbReference type="GO" id="GO:0009055">
    <property type="term" value="F:electron transfer activity"/>
    <property type="evidence" value="ECO:0007669"/>
    <property type="project" value="InterPro"/>
</dbReference>
<evidence type="ECO:0008006" key="2">
    <source>
        <dbReference type="Google" id="ProtNLM"/>
    </source>
</evidence>
<dbReference type="SUPFAM" id="SSF47175">
    <property type="entry name" value="Cytochromes"/>
    <property type="match status" value="1"/>
</dbReference>
<dbReference type="AlphaFoldDB" id="A0A0F9V772"/>
<dbReference type="EMBL" id="LAZR01000037">
    <property type="protein sequence ID" value="KKO01121.1"/>
    <property type="molecule type" value="Genomic_DNA"/>
</dbReference>
<comment type="caution">
    <text evidence="1">The sequence shown here is derived from an EMBL/GenBank/DDBJ whole genome shotgun (WGS) entry which is preliminary data.</text>
</comment>
<dbReference type="GO" id="GO:0022900">
    <property type="term" value="P:electron transport chain"/>
    <property type="evidence" value="ECO:0007669"/>
    <property type="project" value="InterPro"/>
</dbReference>
<dbReference type="GO" id="GO:0005506">
    <property type="term" value="F:iron ion binding"/>
    <property type="evidence" value="ECO:0007669"/>
    <property type="project" value="InterPro"/>
</dbReference>
<reference evidence="1" key="1">
    <citation type="journal article" date="2015" name="Nature">
        <title>Complex archaea that bridge the gap between prokaryotes and eukaryotes.</title>
        <authorList>
            <person name="Spang A."/>
            <person name="Saw J.H."/>
            <person name="Jorgensen S.L."/>
            <person name="Zaremba-Niedzwiedzka K."/>
            <person name="Martijn J."/>
            <person name="Lind A.E."/>
            <person name="van Eijk R."/>
            <person name="Schleper C."/>
            <person name="Guy L."/>
            <person name="Ettema T.J."/>
        </authorList>
    </citation>
    <scope>NUCLEOTIDE SEQUENCE</scope>
</reference>